<dbReference type="Pfam" id="PF00528">
    <property type="entry name" value="BPD_transp_1"/>
    <property type="match status" value="1"/>
</dbReference>
<evidence type="ECO:0000256" key="5">
    <source>
        <dbReference type="ARBA" id="ARBA00022989"/>
    </source>
</evidence>
<dbReference type="InterPro" id="IPR050809">
    <property type="entry name" value="UgpAE/MalFG_permease"/>
</dbReference>
<accession>A0ABZ1P222</accession>
<feature type="transmembrane region" description="Helical" evidence="7">
    <location>
        <begin position="87"/>
        <end position="110"/>
    </location>
</feature>
<evidence type="ECO:0000256" key="4">
    <source>
        <dbReference type="ARBA" id="ARBA00022692"/>
    </source>
</evidence>
<evidence type="ECO:0000256" key="1">
    <source>
        <dbReference type="ARBA" id="ARBA00004651"/>
    </source>
</evidence>
<keyword evidence="5 7" id="KW-1133">Transmembrane helix</keyword>
<dbReference type="InterPro" id="IPR035906">
    <property type="entry name" value="MetI-like_sf"/>
</dbReference>
<evidence type="ECO:0000256" key="3">
    <source>
        <dbReference type="ARBA" id="ARBA00022475"/>
    </source>
</evidence>
<comment type="similarity">
    <text evidence="7">Belongs to the binding-protein-dependent transport system permease family.</text>
</comment>
<dbReference type="Gene3D" id="1.10.3720.10">
    <property type="entry name" value="MetI-like"/>
    <property type="match status" value="1"/>
</dbReference>
<feature type="domain" description="ABC transmembrane type-1" evidence="9">
    <location>
        <begin position="84"/>
        <end position="299"/>
    </location>
</feature>
<feature type="transmembrane region" description="Helical" evidence="7">
    <location>
        <begin position="281"/>
        <end position="301"/>
    </location>
</feature>
<protein>
    <submittedName>
        <fullName evidence="10">Sugar ABC transporter permease</fullName>
    </submittedName>
</protein>
<evidence type="ECO:0000256" key="6">
    <source>
        <dbReference type="ARBA" id="ARBA00023136"/>
    </source>
</evidence>
<dbReference type="RefSeq" id="WP_328345363.1">
    <property type="nucleotide sequence ID" value="NZ_CP107906.1"/>
</dbReference>
<dbReference type="InterPro" id="IPR000515">
    <property type="entry name" value="MetI-like"/>
</dbReference>
<keyword evidence="11" id="KW-1185">Reference proteome</keyword>
<keyword evidence="6 7" id="KW-0472">Membrane</keyword>
<sequence>MASATEHRHPGRSPVGRNPGRWRADHGTKAAYGFVGGYAVLLVLFGIVPLGYALWMSVTNHKGQLVGLGNFVRVFEDYRFLSAFGNVAIFLVEWLVTLMVLVIALALLLHNRMRRTARVVRFLYYLPGAFAGAASVLLWLILLDPVASPIGPLLELFGWQTFNEVIAPDNLPPIFMVIAFWTGAGSWIVIMYGALNGIPNEVIEQAKIDGANGWQIALRIQIPMLSRWIAYMLILAFAAGTQLFVEPQLVSTASGGQVSDSWSPNQLAYQFAFAAADVNGAAAISVYLLVISLGCAALVVFKARLFDKD</sequence>
<feature type="transmembrane region" description="Helical" evidence="7">
    <location>
        <begin position="122"/>
        <end position="142"/>
    </location>
</feature>
<proteinExistence type="inferred from homology"/>
<organism evidence="10 11">
    <name type="scientific">Streptomyces violaceus</name>
    <name type="common">Streptomyces venezuelae</name>
    <dbReference type="NCBI Taxonomy" id="1936"/>
    <lineage>
        <taxon>Bacteria</taxon>
        <taxon>Bacillati</taxon>
        <taxon>Actinomycetota</taxon>
        <taxon>Actinomycetes</taxon>
        <taxon>Kitasatosporales</taxon>
        <taxon>Streptomycetaceae</taxon>
        <taxon>Streptomyces</taxon>
    </lineage>
</organism>
<reference evidence="10 11" key="1">
    <citation type="submission" date="2022-10" db="EMBL/GenBank/DDBJ databases">
        <title>The complete genomes of actinobacterial strains from the NBC collection.</title>
        <authorList>
            <person name="Joergensen T.S."/>
            <person name="Alvarez Arevalo M."/>
            <person name="Sterndorff E.B."/>
            <person name="Faurdal D."/>
            <person name="Vuksanovic O."/>
            <person name="Mourched A.-S."/>
            <person name="Charusanti P."/>
            <person name="Shaw S."/>
            <person name="Blin K."/>
            <person name="Weber T."/>
        </authorList>
    </citation>
    <scope>NUCLEOTIDE SEQUENCE [LARGE SCALE GENOMIC DNA]</scope>
    <source>
        <strain evidence="10 11">NBC_00456</strain>
    </source>
</reference>
<feature type="transmembrane region" description="Helical" evidence="7">
    <location>
        <begin position="31"/>
        <end position="55"/>
    </location>
</feature>
<dbReference type="EMBL" id="CP107906">
    <property type="protein sequence ID" value="WUG97972.1"/>
    <property type="molecule type" value="Genomic_DNA"/>
</dbReference>
<gene>
    <name evidence="10" type="ORF">OHB29_36035</name>
</gene>
<name>A0ABZ1P222_STRVL</name>
<dbReference type="CDD" id="cd06261">
    <property type="entry name" value="TM_PBP2"/>
    <property type="match status" value="1"/>
</dbReference>
<keyword evidence="2 7" id="KW-0813">Transport</keyword>
<dbReference type="Proteomes" id="UP001341259">
    <property type="component" value="Chromosome"/>
</dbReference>
<feature type="region of interest" description="Disordered" evidence="8">
    <location>
        <begin position="1"/>
        <end position="22"/>
    </location>
</feature>
<evidence type="ECO:0000313" key="11">
    <source>
        <dbReference type="Proteomes" id="UP001341259"/>
    </source>
</evidence>
<evidence type="ECO:0000256" key="8">
    <source>
        <dbReference type="SAM" id="MobiDB-lite"/>
    </source>
</evidence>
<comment type="subcellular location">
    <subcellularLocation>
        <location evidence="1 7">Cell membrane</location>
        <topology evidence="1 7">Multi-pass membrane protein</topology>
    </subcellularLocation>
</comment>
<dbReference type="PANTHER" id="PTHR43227">
    <property type="entry name" value="BLL4140 PROTEIN"/>
    <property type="match status" value="1"/>
</dbReference>
<evidence type="ECO:0000256" key="7">
    <source>
        <dbReference type="RuleBase" id="RU363032"/>
    </source>
</evidence>
<dbReference type="PANTHER" id="PTHR43227:SF11">
    <property type="entry name" value="BLL4140 PROTEIN"/>
    <property type="match status" value="1"/>
</dbReference>
<evidence type="ECO:0000256" key="2">
    <source>
        <dbReference type="ARBA" id="ARBA00022448"/>
    </source>
</evidence>
<evidence type="ECO:0000313" key="10">
    <source>
        <dbReference type="EMBL" id="WUG97972.1"/>
    </source>
</evidence>
<feature type="transmembrane region" description="Helical" evidence="7">
    <location>
        <begin position="228"/>
        <end position="245"/>
    </location>
</feature>
<keyword evidence="4 7" id="KW-0812">Transmembrane</keyword>
<dbReference type="SUPFAM" id="SSF161098">
    <property type="entry name" value="MetI-like"/>
    <property type="match status" value="1"/>
</dbReference>
<evidence type="ECO:0000259" key="9">
    <source>
        <dbReference type="PROSITE" id="PS50928"/>
    </source>
</evidence>
<dbReference type="PROSITE" id="PS50928">
    <property type="entry name" value="ABC_TM1"/>
    <property type="match status" value="1"/>
</dbReference>
<feature type="transmembrane region" description="Helical" evidence="7">
    <location>
        <begin position="174"/>
        <end position="195"/>
    </location>
</feature>
<keyword evidence="3" id="KW-1003">Cell membrane</keyword>